<dbReference type="InterPro" id="IPR033738">
    <property type="entry name" value="AsnB_N"/>
</dbReference>
<dbReference type="Gene3D" id="3.60.20.10">
    <property type="entry name" value="Glutamine Phosphoribosylpyrophosphate, subunit 1, domain 1"/>
    <property type="match status" value="1"/>
</dbReference>
<dbReference type="PROSITE" id="PS51278">
    <property type="entry name" value="GATASE_TYPE_2"/>
    <property type="match status" value="1"/>
</dbReference>
<dbReference type="InterPro" id="IPR001962">
    <property type="entry name" value="Asn_synthase"/>
</dbReference>
<name>A0A844B5P2_9BURK</name>
<keyword evidence="4 8" id="KW-0547">Nucleotide-binding</keyword>
<evidence type="ECO:0000256" key="5">
    <source>
        <dbReference type="ARBA" id="ARBA00022840"/>
    </source>
</evidence>
<dbReference type="AlphaFoldDB" id="A0A844B5P2"/>
<dbReference type="OrthoDB" id="9763290at2"/>
<accession>A0A844B5P2</accession>
<dbReference type="Gene3D" id="3.40.50.620">
    <property type="entry name" value="HUPs"/>
    <property type="match status" value="1"/>
</dbReference>
<dbReference type="GO" id="GO:0005524">
    <property type="term" value="F:ATP binding"/>
    <property type="evidence" value="ECO:0007669"/>
    <property type="project" value="UniProtKB-KW"/>
</dbReference>
<comment type="caution">
    <text evidence="10">The sequence shown here is derived from an EMBL/GenBank/DDBJ whole genome shotgun (WGS) entry which is preliminary data.</text>
</comment>
<keyword evidence="5 8" id="KW-0067">ATP-binding</keyword>
<dbReference type="PANTHER" id="PTHR43284:SF1">
    <property type="entry name" value="ASPARAGINE SYNTHETASE"/>
    <property type="match status" value="1"/>
</dbReference>
<evidence type="ECO:0000256" key="8">
    <source>
        <dbReference type="PIRSR" id="PIRSR001589-2"/>
    </source>
</evidence>
<evidence type="ECO:0000313" key="11">
    <source>
        <dbReference type="Proteomes" id="UP000487350"/>
    </source>
</evidence>
<dbReference type="PIRSF" id="PIRSF001589">
    <property type="entry name" value="Asn_synthetase_glu-h"/>
    <property type="match status" value="1"/>
</dbReference>
<keyword evidence="6" id="KW-0315">Glutamine amidotransferase</keyword>
<evidence type="ECO:0000256" key="4">
    <source>
        <dbReference type="ARBA" id="ARBA00022741"/>
    </source>
</evidence>
<dbReference type="Proteomes" id="UP000487350">
    <property type="component" value="Unassembled WGS sequence"/>
</dbReference>
<dbReference type="InterPro" id="IPR029055">
    <property type="entry name" value="Ntn_hydrolases_N"/>
</dbReference>
<dbReference type="InterPro" id="IPR006426">
    <property type="entry name" value="Asn_synth_AEB"/>
</dbReference>
<comment type="similarity">
    <text evidence="2">Belongs to the asparagine synthetase family.</text>
</comment>
<dbReference type="Pfam" id="PF00733">
    <property type="entry name" value="Asn_synthase"/>
    <property type="match status" value="1"/>
</dbReference>
<evidence type="ECO:0000256" key="6">
    <source>
        <dbReference type="ARBA" id="ARBA00022962"/>
    </source>
</evidence>
<evidence type="ECO:0000313" key="10">
    <source>
        <dbReference type="EMBL" id="MRD46817.1"/>
    </source>
</evidence>
<evidence type="ECO:0000256" key="3">
    <source>
        <dbReference type="ARBA" id="ARBA00012737"/>
    </source>
</evidence>
<comment type="pathway">
    <text evidence="1">Amino-acid biosynthesis; L-asparagine biosynthesis; L-asparagine from L-aspartate (L-Gln route): step 1/1.</text>
</comment>
<dbReference type="RefSeq" id="WP_153584155.1">
    <property type="nucleotide sequence ID" value="NZ_WJBU01000005.1"/>
</dbReference>
<dbReference type="CDD" id="cd00712">
    <property type="entry name" value="AsnB"/>
    <property type="match status" value="1"/>
</dbReference>
<comment type="catalytic activity">
    <reaction evidence="7">
        <text>L-aspartate + L-glutamine + ATP + H2O = L-asparagine + L-glutamate + AMP + diphosphate + H(+)</text>
        <dbReference type="Rhea" id="RHEA:12228"/>
        <dbReference type="ChEBI" id="CHEBI:15377"/>
        <dbReference type="ChEBI" id="CHEBI:15378"/>
        <dbReference type="ChEBI" id="CHEBI:29985"/>
        <dbReference type="ChEBI" id="CHEBI:29991"/>
        <dbReference type="ChEBI" id="CHEBI:30616"/>
        <dbReference type="ChEBI" id="CHEBI:33019"/>
        <dbReference type="ChEBI" id="CHEBI:58048"/>
        <dbReference type="ChEBI" id="CHEBI:58359"/>
        <dbReference type="ChEBI" id="CHEBI:456215"/>
        <dbReference type="EC" id="6.3.5.4"/>
    </reaction>
</comment>
<organism evidence="10 11">
    <name type="scientific">Caenimonas koreensis DSM 17982</name>
    <dbReference type="NCBI Taxonomy" id="1121255"/>
    <lineage>
        <taxon>Bacteria</taxon>
        <taxon>Pseudomonadati</taxon>
        <taxon>Pseudomonadota</taxon>
        <taxon>Betaproteobacteria</taxon>
        <taxon>Burkholderiales</taxon>
        <taxon>Comamonadaceae</taxon>
        <taxon>Caenimonas</taxon>
    </lineage>
</organism>
<evidence type="ECO:0000256" key="2">
    <source>
        <dbReference type="ARBA" id="ARBA00005752"/>
    </source>
</evidence>
<dbReference type="InterPro" id="IPR051786">
    <property type="entry name" value="ASN_synthetase/amidase"/>
</dbReference>
<dbReference type="EC" id="6.3.5.4" evidence="3"/>
<dbReference type="SUPFAM" id="SSF52402">
    <property type="entry name" value="Adenine nucleotide alpha hydrolases-like"/>
    <property type="match status" value="1"/>
</dbReference>
<dbReference type="PANTHER" id="PTHR43284">
    <property type="entry name" value="ASPARAGINE SYNTHETASE (GLUTAMINE-HYDROLYZING)"/>
    <property type="match status" value="1"/>
</dbReference>
<protein>
    <recommendedName>
        <fullName evidence="3">asparagine synthase (glutamine-hydrolyzing)</fullName>
        <ecNumber evidence="3">6.3.5.4</ecNumber>
    </recommendedName>
</protein>
<evidence type="ECO:0000256" key="7">
    <source>
        <dbReference type="ARBA" id="ARBA00048741"/>
    </source>
</evidence>
<evidence type="ECO:0000256" key="1">
    <source>
        <dbReference type="ARBA" id="ARBA00005187"/>
    </source>
</evidence>
<dbReference type="SUPFAM" id="SSF56235">
    <property type="entry name" value="N-terminal nucleophile aminohydrolases (Ntn hydrolases)"/>
    <property type="match status" value="1"/>
</dbReference>
<keyword evidence="11" id="KW-1185">Reference proteome</keyword>
<gene>
    <name evidence="10" type="ORF">GHT07_05990</name>
</gene>
<reference evidence="10 11" key="1">
    <citation type="submission" date="2019-11" db="EMBL/GenBank/DDBJ databases">
        <title>Caenimonas koreensis gen. nov., sp. nov., isolated from activated sludge.</title>
        <authorList>
            <person name="Seung H.R."/>
        </authorList>
    </citation>
    <scope>NUCLEOTIDE SEQUENCE [LARGE SCALE GENOMIC DNA]</scope>
    <source>
        <strain evidence="10 11">EMB320</strain>
    </source>
</reference>
<dbReference type="GO" id="GO:0006529">
    <property type="term" value="P:asparagine biosynthetic process"/>
    <property type="evidence" value="ECO:0007669"/>
    <property type="project" value="InterPro"/>
</dbReference>
<feature type="binding site" evidence="8">
    <location>
        <position position="100"/>
    </location>
    <ligand>
        <name>L-glutamine</name>
        <dbReference type="ChEBI" id="CHEBI:58359"/>
    </ligand>
</feature>
<feature type="domain" description="Glutamine amidotransferase type-2" evidence="9">
    <location>
        <begin position="2"/>
        <end position="215"/>
    </location>
</feature>
<dbReference type="InterPro" id="IPR014729">
    <property type="entry name" value="Rossmann-like_a/b/a_fold"/>
</dbReference>
<proteinExistence type="inferred from homology"/>
<dbReference type="EMBL" id="WJBU01000005">
    <property type="protein sequence ID" value="MRD46817.1"/>
    <property type="molecule type" value="Genomic_DNA"/>
</dbReference>
<dbReference type="InterPro" id="IPR017932">
    <property type="entry name" value="GATase_2_dom"/>
</dbReference>
<dbReference type="Pfam" id="PF13537">
    <property type="entry name" value="GATase_7"/>
    <property type="match status" value="1"/>
</dbReference>
<evidence type="ECO:0000259" key="9">
    <source>
        <dbReference type="PROSITE" id="PS51278"/>
    </source>
</evidence>
<sequence>MSAIAGIFNASGRPIEPGHVARMLEPMRRRGPDGASTWHSTTAAMGHCLLRSIPVESDATQPLASAAGDVVLVLDGQVHNRTQLTSALRSAGARLRDTSDAELVLHAYEAWGQACCDRIIGEFAFFIWDGRQQLMFGARDAAGARHFYYHRTPQRLAFASEIRGLLALPDVERRVNSSRMLDFLVDDFDRDDEIGTLYEGIDRLPAGHAMQVDRSGMKTWRYWDPKDLTAAHFTSLEECTREFMAVVDVAVASRLRHTGAVGAMLSGGMDSSTIVGLISGRHRSELCEPLRTYSLALEDRTVCGDWQAVSQILRHDPWLRATAVGSQQGEAFAHKLDAALTDADEPFGVLSAMPYQLLFERAAADGCKLIFDGMAGDTLFYSPEKTLAMAVRQTRLDLAPALVRAFHRHEMFGWGAKQAGRSIAARLTPAPLRAAWRAREREQRLRSGMLGLLRPGVADALVGAREKAKRQPGPSDIEQHAALFTSGLLSFAQERNGAMAGQFGLETLSPLADRRVIEFAVRMPLAAKLALPWYKHVMRNGTAGLLPDEVRWRRSLEGHPGWNFYEHMQRGLRAQWPSGSPPAGFFEPVGAWVDLAAVARLWPATNNGLLSHSDDRVLSLAIAAKWLRLNGFSGP</sequence>
<dbReference type="GO" id="GO:0004066">
    <property type="term" value="F:asparagine synthase (glutamine-hydrolyzing) activity"/>
    <property type="evidence" value="ECO:0007669"/>
    <property type="project" value="UniProtKB-EC"/>
</dbReference>